<dbReference type="PANTHER" id="PTHR43759:SF1">
    <property type="entry name" value="GLUCOSE IMPORT SYSTEM PERMEASE PROTEIN GLCT"/>
    <property type="match status" value="1"/>
</dbReference>
<dbReference type="PANTHER" id="PTHR43759">
    <property type="entry name" value="TREHALOSE TRANSPORT SYSTEM PERMEASE PROTEIN SUGA"/>
    <property type="match status" value="1"/>
</dbReference>
<comment type="caution">
    <text evidence="7">The sequence shown here is derived from an EMBL/GenBank/DDBJ whole genome shotgun (WGS) entry which is preliminary data.</text>
</comment>
<evidence type="ECO:0000256" key="5">
    <source>
        <dbReference type="RuleBase" id="RU363032"/>
    </source>
</evidence>
<keyword evidence="2 5" id="KW-0812">Transmembrane</keyword>
<dbReference type="Proteomes" id="UP001144280">
    <property type="component" value="Unassembled WGS sequence"/>
</dbReference>
<sequence>MARTGRRTPPAAVLLIAPSLIFMTALFMWPLVVGVGQALVGPDGPTTAYLRRMLDDPYFWTAARNTLLLIVVLIPLQFAFAIAMALLLRERPRFAGFHFYIWVIPLAISDLAAGLVWLSVFTDRGYLNSALDMIGIDGYAWLSYQNPVTMFIAVVLAELWRATSLVFVIVVAGMQGIPKDYDEAAEVFGATYWQRVRHVILPQLRPSLQVALILRTILALETFAVAQALTGRNLPLLVGETYQWYSVQLNPNVSAAIALVILAVSMLAAAGYLRLMRDQTETR</sequence>
<keyword evidence="4 5" id="KW-0472">Membrane</keyword>
<feature type="domain" description="ABC transmembrane type-1" evidence="6">
    <location>
        <begin position="63"/>
        <end position="272"/>
    </location>
</feature>
<dbReference type="RefSeq" id="WP_281895837.1">
    <property type="nucleotide sequence ID" value="NZ_BSDI01000012.1"/>
</dbReference>
<dbReference type="SUPFAM" id="SSF161098">
    <property type="entry name" value="MetI-like"/>
    <property type="match status" value="1"/>
</dbReference>
<dbReference type="EMBL" id="BSDI01000012">
    <property type="protein sequence ID" value="GLH97696.1"/>
    <property type="molecule type" value="Genomic_DNA"/>
</dbReference>
<keyword evidence="8" id="KW-1185">Reference proteome</keyword>
<feature type="transmembrane region" description="Helical" evidence="5">
    <location>
        <begin position="249"/>
        <end position="273"/>
    </location>
</feature>
<evidence type="ECO:0000313" key="8">
    <source>
        <dbReference type="Proteomes" id="UP001144280"/>
    </source>
</evidence>
<dbReference type="InterPro" id="IPR035906">
    <property type="entry name" value="MetI-like_sf"/>
</dbReference>
<dbReference type="PROSITE" id="PS50928">
    <property type="entry name" value="ABC_TM1"/>
    <property type="match status" value="1"/>
</dbReference>
<evidence type="ECO:0000259" key="6">
    <source>
        <dbReference type="PROSITE" id="PS50928"/>
    </source>
</evidence>
<dbReference type="Gene3D" id="1.10.3720.10">
    <property type="entry name" value="MetI-like"/>
    <property type="match status" value="1"/>
</dbReference>
<dbReference type="CDD" id="cd06261">
    <property type="entry name" value="TM_PBP2"/>
    <property type="match status" value="1"/>
</dbReference>
<evidence type="ECO:0000256" key="4">
    <source>
        <dbReference type="ARBA" id="ARBA00023136"/>
    </source>
</evidence>
<evidence type="ECO:0000313" key="7">
    <source>
        <dbReference type="EMBL" id="GLH97696.1"/>
    </source>
</evidence>
<dbReference type="InterPro" id="IPR000515">
    <property type="entry name" value="MetI-like"/>
</dbReference>
<feature type="transmembrane region" description="Helical" evidence="5">
    <location>
        <begin position="67"/>
        <end position="87"/>
    </location>
</feature>
<feature type="transmembrane region" description="Helical" evidence="5">
    <location>
        <begin position="99"/>
        <end position="120"/>
    </location>
</feature>
<name>A0ABQ5QUW0_9ACTN</name>
<gene>
    <name evidence="7" type="ORF">Pa4123_29710</name>
</gene>
<organism evidence="7 8">
    <name type="scientific">Phytohabitans aurantiacus</name>
    <dbReference type="NCBI Taxonomy" id="3016789"/>
    <lineage>
        <taxon>Bacteria</taxon>
        <taxon>Bacillati</taxon>
        <taxon>Actinomycetota</taxon>
        <taxon>Actinomycetes</taxon>
        <taxon>Micromonosporales</taxon>
        <taxon>Micromonosporaceae</taxon>
    </lineage>
</organism>
<comment type="subcellular location">
    <subcellularLocation>
        <location evidence="5">Cell membrane</location>
        <topology evidence="5">Multi-pass membrane protein</topology>
    </subcellularLocation>
    <subcellularLocation>
        <location evidence="1">Membrane</location>
        <topology evidence="1">Multi-pass membrane protein</topology>
    </subcellularLocation>
</comment>
<keyword evidence="3 5" id="KW-1133">Transmembrane helix</keyword>
<feature type="transmembrane region" description="Helical" evidence="5">
    <location>
        <begin position="12"/>
        <end position="32"/>
    </location>
</feature>
<protein>
    <submittedName>
        <fullName evidence="7">Sugar ABC transporter permease</fullName>
    </submittedName>
</protein>
<dbReference type="Pfam" id="PF00528">
    <property type="entry name" value="BPD_transp_1"/>
    <property type="match status" value="1"/>
</dbReference>
<evidence type="ECO:0000256" key="1">
    <source>
        <dbReference type="ARBA" id="ARBA00004141"/>
    </source>
</evidence>
<accession>A0ABQ5QUW0</accession>
<reference evidence="7" key="1">
    <citation type="submission" date="2022-12" db="EMBL/GenBank/DDBJ databases">
        <title>New Phytohabitans aurantiacus sp. RD004123 nov., an actinomycete isolated from soil.</title>
        <authorList>
            <person name="Triningsih D.W."/>
            <person name="Harunari E."/>
            <person name="Igarashi Y."/>
        </authorList>
    </citation>
    <scope>NUCLEOTIDE SEQUENCE</scope>
    <source>
        <strain evidence="7">RD004123</strain>
    </source>
</reference>
<comment type="similarity">
    <text evidence="5">Belongs to the binding-protein-dependent transport system permease family.</text>
</comment>
<keyword evidence="5" id="KW-0813">Transport</keyword>
<proteinExistence type="inferred from homology"/>
<evidence type="ECO:0000256" key="2">
    <source>
        <dbReference type="ARBA" id="ARBA00022692"/>
    </source>
</evidence>
<feature type="transmembrane region" description="Helical" evidence="5">
    <location>
        <begin position="148"/>
        <end position="172"/>
    </location>
</feature>
<feature type="transmembrane region" description="Helical" evidence="5">
    <location>
        <begin position="210"/>
        <end position="229"/>
    </location>
</feature>
<evidence type="ECO:0000256" key="3">
    <source>
        <dbReference type="ARBA" id="ARBA00022989"/>
    </source>
</evidence>
<dbReference type="InterPro" id="IPR052730">
    <property type="entry name" value="Sugar_ABC_transporter"/>
</dbReference>